<dbReference type="RefSeq" id="WP_117454587.1">
    <property type="nucleotide sequence ID" value="NZ_CP060636.1"/>
</dbReference>
<dbReference type="Pfam" id="PF14520">
    <property type="entry name" value="HHH_5"/>
    <property type="match status" value="1"/>
</dbReference>
<dbReference type="InterPro" id="IPR010994">
    <property type="entry name" value="RuvA_2-like"/>
</dbReference>
<dbReference type="GO" id="GO:0005524">
    <property type="term" value="F:ATP binding"/>
    <property type="evidence" value="ECO:0007669"/>
    <property type="project" value="InterPro"/>
</dbReference>
<dbReference type="GO" id="GO:0048476">
    <property type="term" value="C:Holliday junction resolvase complex"/>
    <property type="evidence" value="ECO:0007669"/>
    <property type="project" value="UniProtKB-UniRule"/>
</dbReference>
<dbReference type="SMART" id="SM00278">
    <property type="entry name" value="HhH1"/>
    <property type="match status" value="2"/>
</dbReference>
<accession>A0A7G9GM21</accession>
<dbReference type="HAMAP" id="MF_00031">
    <property type="entry name" value="DNA_HJ_migration_RuvA"/>
    <property type="match status" value="1"/>
</dbReference>
<dbReference type="GO" id="GO:0006310">
    <property type="term" value="P:DNA recombination"/>
    <property type="evidence" value="ECO:0007669"/>
    <property type="project" value="UniProtKB-UniRule"/>
</dbReference>
<comment type="subunit">
    <text evidence="6">Homotetramer. Forms an RuvA(8)-RuvB(12)-Holliday junction (HJ) complex. HJ DNA is sandwiched between 2 RuvA tetramers; dsDNA enters through RuvA and exits via RuvB. An RuvB hexamer assembles on each DNA strand where it exits the tetramer. Each RuvB hexamer is contacted by two RuvA subunits (via domain III) on 2 adjacent RuvB subunits; this complex drives branch migration. In the full resolvosome a probable DNA-RuvA(4)-RuvB(12)-RuvC(2) complex forms which resolves the HJ.</text>
</comment>
<dbReference type="Proteomes" id="UP000515856">
    <property type="component" value="Chromosome"/>
</dbReference>
<dbReference type="GO" id="GO:0000400">
    <property type="term" value="F:four-way junction DNA binding"/>
    <property type="evidence" value="ECO:0007669"/>
    <property type="project" value="UniProtKB-UniRule"/>
</dbReference>
<keyword evidence="1 6" id="KW-0963">Cytoplasm</keyword>
<dbReference type="Gene3D" id="1.10.150.20">
    <property type="entry name" value="5' to 3' exonuclease, C-terminal subdomain"/>
    <property type="match status" value="1"/>
</dbReference>
<comment type="function">
    <text evidence="6">The RuvA-RuvB-RuvC complex processes Holliday junction (HJ) DNA during genetic recombination and DNA repair, while the RuvA-RuvB complex plays an important role in the rescue of blocked DNA replication forks via replication fork reversal (RFR). RuvA specifically binds to HJ cruciform DNA, conferring on it an open structure. The RuvB hexamer acts as an ATP-dependent pump, pulling dsDNA into and through the RuvAB complex. HJ branch migration allows RuvC to scan DNA until it finds its consensus sequence, where it cleaves and resolves the cruciform DNA.</text>
</comment>
<evidence type="ECO:0000256" key="2">
    <source>
        <dbReference type="ARBA" id="ARBA00022763"/>
    </source>
</evidence>
<proteinExistence type="inferred from homology"/>
<keyword evidence="4 6" id="KW-0233">DNA recombination</keyword>
<dbReference type="CDD" id="cd14332">
    <property type="entry name" value="UBA_RuvA_C"/>
    <property type="match status" value="1"/>
</dbReference>
<reference evidence="8 9" key="1">
    <citation type="submission" date="2020-08" db="EMBL/GenBank/DDBJ databases">
        <authorList>
            <person name="Liu C."/>
            <person name="Sun Q."/>
        </authorList>
    </citation>
    <scope>NUCLEOTIDE SEQUENCE [LARGE SCALE GENOMIC DNA]</scope>
    <source>
        <strain evidence="8 9">NSJ-61</strain>
    </source>
</reference>
<dbReference type="Pfam" id="PF01330">
    <property type="entry name" value="RuvA_N"/>
    <property type="match status" value="1"/>
</dbReference>
<dbReference type="InterPro" id="IPR012340">
    <property type="entry name" value="NA-bd_OB-fold"/>
</dbReference>
<dbReference type="AlphaFoldDB" id="A0A7G9GM21"/>
<keyword evidence="8" id="KW-0378">Hydrolase</keyword>
<dbReference type="KEGG" id="ehn:H9Q80_16650"/>
<sequence>MIAFIKGVIHSYTNDSLIIENNGMGYRVYISNPAAVKLNAEVTLYTYMHVREDALTLFGFTTMEEHDLFLQLISVKGVGPKTALAMLGVCPAKEMIMAIEQNDVKKLKSLPGIGAKTASQIVLDLKGKLVEEVSEIEVEENLELADAIEALKALGYKTSELNSIKKELLALDHKTSDQYVRSALTMLAKRKGV</sequence>
<evidence type="ECO:0000256" key="6">
    <source>
        <dbReference type="HAMAP-Rule" id="MF_00031"/>
    </source>
</evidence>
<feature type="domain" description="Helix-hairpin-helix DNA-binding motif class 1" evidence="7">
    <location>
        <begin position="105"/>
        <end position="124"/>
    </location>
</feature>
<organism evidence="8 9">
    <name type="scientific">[Eubacterium] hominis</name>
    <dbReference type="NCBI Taxonomy" id="2764325"/>
    <lineage>
        <taxon>Bacteria</taxon>
        <taxon>Bacillati</taxon>
        <taxon>Bacillota</taxon>
        <taxon>Erysipelotrichia</taxon>
        <taxon>Erysipelotrichales</taxon>
        <taxon>Erysipelotrichaceae</taxon>
        <taxon>Amedibacillus</taxon>
    </lineage>
</organism>
<dbReference type="GO" id="GO:0009378">
    <property type="term" value="F:four-way junction helicase activity"/>
    <property type="evidence" value="ECO:0007669"/>
    <property type="project" value="InterPro"/>
</dbReference>
<feature type="region of interest" description="Domain III" evidence="6">
    <location>
        <begin position="142"/>
        <end position="193"/>
    </location>
</feature>
<evidence type="ECO:0000313" key="9">
    <source>
        <dbReference type="Proteomes" id="UP000515856"/>
    </source>
</evidence>
<keyword evidence="5 6" id="KW-0234">DNA repair</keyword>
<evidence type="ECO:0000313" key="8">
    <source>
        <dbReference type="EMBL" id="QNM11853.1"/>
    </source>
</evidence>
<gene>
    <name evidence="6 8" type="primary">ruvA</name>
    <name evidence="8" type="ORF">H9Q80_16650</name>
</gene>
<dbReference type="InterPro" id="IPR013849">
    <property type="entry name" value="DNA_helicase_Holl-junc_RuvA_I"/>
</dbReference>
<evidence type="ECO:0000256" key="5">
    <source>
        <dbReference type="ARBA" id="ARBA00023204"/>
    </source>
</evidence>
<dbReference type="SUPFAM" id="SSF47781">
    <property type="entry name" value="RuvA domain 2-like"/>
    <property type="match status" value="1"/>
</dbReference>
<dbReference type="InterPro" id="IPR036267">
    <property type="entry name" value="RuvA_C_sf"/>
</dbReference>
<dbReference type="SUPFAM" id="SSF46929">
    <property type="entry name" value="DNA helicase RuvA subunit, C-terminal domain"/>
    <property type="match status" value="1"/>
</dbReference>
<evidence type="ECO:0000259" key="7">
    <source>
        <dbReference type="SMART" id="SM00278"/>
    </source>
</evidence>
<dbReference type="NCBIfam" id="TIGR00084">
    <property type="entry name" value="ruvA"/>
    <property type="match status" value="1"/>
</dbReference>
<dbReference type="InterPro" id="IPR011114">
    <property type="entry name" value="RuvA_C"/>
</dbReference>
<dbReference type="Pfam" id="PF07499">
    <property type="entry name" value="RuvA_C"/>
    <property type="match status" value="1"/>
</dbReference>
<protein>
    <recommendedName>
        <fullName evidence="6">Holliday junction branch migration complex subunit RuvA</fullName>
    </recommendedName>
</protein>
<dbReference type="InterPro" id="IPR003583">
    <property type="entry name" value="Hlx-hairpin-Hlx_DNA-bd_motif"/>
</dbReference>
<keyword evidence="3 6" id="KW-0238">DNA-binding</keyword>
<evidence type="ECO:0000256" key="4">
    <source>
        <dbReference type="ARBA" id="ARBA00023172"/>
    </source>
</evidence>
<comment type="caution">
    <text evidence="6">Lacks conserved residue(s) required for the propagation of feature annotation.</text>
</comment>
<dbReference type="GO" id="GO:0005737">
    <property type="term" value="C:cytoplasm"/>
    <property type="evidence" value="ECO:0007669"/>
    <property type="project" value="UniProtKB-SubCell"/>
</dbReference>
<dbReference type="InterPro" id="IPR000085">
    <property type="entry name" value="RuvA"/>
</dbReference>
<dbReference type="EMBL" id="CP060636">
    <property type="protein sequence ID" value="QNM11853.1"/>
    <property type="molecule type" value="Genomic_DNA"/>
</dbReference>
<feature type="domain" description="Helix-hairpin-helix DNA-binding motif class 1" evidence="7">
    <location>
        <begin position="70"/>
        <end position="89"/>
    </location>
</feature>
<dbReference type="SUPFAM" id="SSF50249">
    <property type="entry name" value="Nucleic acid-binding proteins"/>
    <property type="match status" value="1"/>
</dbReference>
<keyword evidence="9" id="KW-1185">Reference proteome</keyword>
<comment type="domain">
    <text evidence="6">Has three domains with a flexible linker between the domains II and III and assumes an 'L' shape. Domain III is highly mobile and contacts RuvB.</text>
</comment>
<name>A0A7G9GM21_9FIRM</name>
<dbReference type="GO" id="GO:0009379">
    <property type="term" value="C:Holliday junction helicase complex"/>
    <property type="evidence" value="ECO:0007669"/>
    <property type="project" value="InterPro"/>
</dbReference>
<comment type="subcellular location">
    <subcellularLocation>
        <location evidence="6">Cytoplasm</location>
    </subcellularLocation>
</comment>
<evidence type="ECO:0000256" key="3">
    <source>
        <dbReference type="ARBA" id="ARBA00023125"/>
    </source>
</evidence>
<evidence type="ECO:0000256" key="1">
    <source>
        <dbReference type="ARBA" id="ARBA00022490"/>
    </source>
</evidence>
<dbReference type="Gene3D" id="2.40.50.140">
    <property type="entry name" value="Nucleic acid-binding proteins"/>
    <property type="match status" value="1"/>
</dbReference>
<dbReference type="GO" id="GO:0006281">
    <property type="term" value="P:DNA repair"/>
    <property type="evidence" value="ECO:0007669"/>
    <property type="project" value="UniProtKB-UniRule"/>
</dbReference>
<dbReference type="GO" id="GO:0016787">
    <property type="term" value="F:hydrolase activity"/>
    <property type="evidence" value="ECO:0007669"/>
    <property type="project" value="UniProtKB-KW"/>
</dbReference>
<comment type="similarity">
    <text evidence="6">Belongs to the RuvA family.</text>
</comment>
<keyword evidence="2 6" id="KW-0227">DNA damage</keyword>